<dbReference type="InterPro" id="IPR040256">
    <property type="entry name" value="At4g02000-like"/>
</dbReference>
<protein>
    <recommendedName>
        <fullName evidence="2">Zinc knuckle CX2CX4HX4C domain-containing protein</fullName>
    </recommendedName>
</protein>
<dbReference type="PANTHER" id="PTHR31286:SF99">
    <property type="entry name" value="DUF4283 DOMAIN-CONTAINING PROTEIN"/>
    <property type="match status" value="1"/>
</dbReference>
<dbReference type="STRING" id="71139.A0A059AYY9"/>
<proteinExistence type="predicted"/>
<feature type="region of interest" description="Disordered" evidence="1">
    <location>
        <begin position="266"/>
        <end position="286"/>
    </location>
</feature>
<dbReference type="Pfam" id="PF14392">
    <property type="entry name" value="zf-CCHC_4"/>
    <property type="match status" value="1"/>
</dbReference>
<sequence>MEGNHENHLRLLMLCKRTGDLWTADEITELNINIPEVQNQTDEYLLYGQLFSKLNVNFPAFWAIMQRAWKVDETGPWSFTGNLLVLQEGDPTILEHCYEFTHCSFWVHLVGLPRAVLSEECIQLIAGKMGEIEEVRIEARNNSSCKIGKVRVKLNLPCPLKTGTIIHVGDRNWWIDFKYERLPHFCYSCGYIESGIPQDRPGRYGSWLKAEVKNLSPCWNTFYGEIDFTLEADDMVPETPIIRSGDDSNNNSSTDEISAPEALIAQKKGKRIQQSPEQQGESKFHDAGMGIQVIAQTGPKKQTPKKLKRFLPYEKKASLTSLVDMNNLLDTPIQMWEGSTTGALVASPNKPPRKP</sequence>
<dbReference type="Gramene" id="KCW58866">
    <property type="protein sequence ID" value="KCW58866"/>
    <property type="gene ID" value="EUGRSUZ_H01492"/>
</dbReference>
<dbReference type="EMBL" id="KK198760">
    <property type="protein sequence ID" value="KCW58866.1"/>
    <property type="molecule type" value="Genomic_DNA"/>
</dbReference>
<dbReference type="InterPro" id="IPR025836">
    <property type="entry name" value="Zn_knuckle_CX2CX4HX4C"/>
</dbReference>
<dbReference type="AlphaFoldDB" id="A0A059AYY9"/>
<name>A0A059AYY9_EUCGR</name>
<evidence type="ECO:0000256" key="1">
    <source>
        <dbReference type="SAM" id="MobiDB-lite"/>
    </source>
</evidence>
<gene>
    <name evidence="3" type="ORF">EUGRSUZ_H01492</name>
</gene>
<dbReference type="FunCoup" id="A0A059AYY9">
    <property type="interactions" value="4"/>
</dbReference>
<organism evidence="3">
    <name type="scientific">Eucalyptus grandis</name>
    <name type="common">Flooded gum</name>
    <dbReference type="NCBI Taxonomy" id="71139"/>
    <lineage>
        <taxon>Eukaryota</taxon>
        <taxon>Viridiplantae</taxon>
        <taxon>Streptophyta</taxon>
        <taxon>Embryophyta</taxon>
        <taxon>Tracheophyta</taxon>
        <taxon>Spermatophyta</taxon>
        <taxon>Magnoliopsida</taxon>
        <taxon>eudicotyledons</taxon>
        <taxon>Gunneridae</taxon>
        <taxon>Pentapetalae</taxon>
        <taxon>rosids</taxon>
        <taxon>malvids</taxon>
        <taxon>Myrtales</taxon>
        <taxon>Myrtaceae</taxon>
        <taxon>Myrtoideae</taxon>
        <taxon>Eucalypteae</taxon>
        <taxon>Eucalyptus</taxon>
    </lineage>
</organism>
<evidence type="ECO:0000313" key="3">
    <source>
        <dbReference type="EMBL" id="KCW58866.1"/>
    </source>
</evidence>
<reference evidence="3" key="1">
    <citation type="submission" date="2013-07" db="EMBL/GenBank/DDBJ databases">
        <title>The genome of Eucalyptus grandis.</title>
        <authorList>
            <person name="Schmutz J."/>
            <person name="Hayes R."/>
            <person name="Myburg A."/>
            <person name="Tuskan G."/>
            <person name="Grattapaglia D."/>
            <person name="Rokhsar D.S."/>
        </authorList>
    </citation>
    <scope>NUCLEOTIDE SEQUENCE</scope>
    <source>
        <tissue evidence="3">Leaf extractions</tissue>
    </source>
</reference>
<evidence type="ECO:0000259" key="2">
    <source>
        <dbReference type="Pfam" id="PF14392"/>
    </source>
</evidence>
<feature type="domain" description="Zinc knuckle CX2CX4HX4C" evidence="2">
    <location>
        <begin position="165"/>
        <end position="192"/>
    </location>
</feature>
<dbReference type="InParanoid" id="A0A059AYY9"/>
<accession>A0A059AYY9</accession>
<dbReference type="PANTHER" id="PTHR31286">
    <property type="entry name" value="GLYCINE-RICH CELL WALL STRUCTURAL PROTEIN 1.8-LIKE"/>
    <property type="match status" value="1"/>
</dbReference>